<keyword evidence="1" id="KW-0472">Membrane</keyword>
<name>A0ABW1G2M0_9ACTN</name>
<accession>A0ABW1G2M0</accession>
<proteinExistence type="predicted"/>
<dbReference type="Proteomes" id="UP001596174">
    <property type="component" value="Unassembled WGS sequence"/>
</dbReference>
<evidence type="ECO:0000313" key="2">
    <source>
        <dbReference type="EMBL" id="MFC5908200.1"/>
    </source>
</evidence>
<gene>
    <name evidence="2" type="ORF">ACFP3V_13375</name>
</gene>
<dbReference type="RefSeq" id="WP_380583202.1">
    <property type="nucleotide sequence ID" value="NZ_JBHSQJ010000051.1"/>
</dbReference>
<sequence>MGVWWSAIIAAAGVTGAVALAGGALTRLREERAGLVYELTPRYAGVVTRAVLAGVVGVAGLSAPLAWAGGSDGASPVPAVAHPAADAATTAPADHRAPLPTRAAASPPTPRLVALPGAAGGRLYHGTLPGDVTPITVWLPAQYPGHGGLHLQTLLVRAPHSALPQVWQGLAAAVAAGHSNAFVAVAPDDPCAATAPAAEQRLRDALGRRFSVDPHPRAWAQLALASPGGGCAARAELAAPLRYAATAVLSARLPGLTSVRPDPRVRLLLAAAHRDTAAQADGRHLRTALASGVRLSYVVRDLTPDRERPRLVRLAANYLTEQFAAAAAQTRPRAQ</sequence>
<evidence type="ECO:0000256" key="1">
    <source>
        <dbReference type="SAM" id="Phobius"/>
    </source>
</evidence>
<keyword evidence="3" id="KW-1185">Reference proteome</keyword>
<organism evidence="2 3">
    <name type="scientific">Streptacidiphilus monticola</name>
    <dbReference type="NCBI Taxonomy" id="2161674"/>
    <lineage>
        <taxon>Bacteria</taxon>
        <taxon>Bacillati</taxon>
        <taxon>Actinomycetota</taxon>
        <taxon>Actinomycetes</taxon>
        <taxon>Kitasatosporales</taxon>
        <taxon>Streptomycetaceae</taxon>
        <taxon>Streptacidiphilus</taxon>
    </lineage>
</organism>
<feature type="transmembrane region" description="Helical" evidence="1">
    <location>
        <begin position="6"/>
        <end position="25"/>
    </location>
</feature>
<evidence type="ECO:0000313" key="3">
    <source>
        <dbReference type="Proteomes" id="UP001596174"/>
    </source>
</evidence>
<comment type="caution">
    <text evidence="2">The sequence shown here is derived from an EMBL/GenBank/DDBJ whole genome shotgun (WGS) entry which is preliminary data.</text>
</comment>
<keyword evidence="1" id="KW-0812">Transmembrane</keyword>
<reference evidence="3" key="1">
    <citation type="journal article" date="2019" name="Int. J. Syst. Evol. Microbiol.">
        <title>The Global Catalogue of Microorganisms (GCM) 10K type strain sequencing project: providing services to taxonomists for standard genome sequencing and annotation.</title>
        <authorList>
            <consortium name="The Broad Institute Genomics Platform"/>
            <consortium name="The Broad Institute Genome Sequencing Center for Infectious Disease"/>
            <person name="Wu L."/>
            <person name="Ma J."/>
        </authorList>
    </citation>
    <scope>NUCLEOTIDE SEQUENCE [LARGE SCALE GENOMIC DNA]</scope>
    <source>
        <strain evidence="3">JCM 4816</strain>
    </source>
</reference>
<evidence type="ECO:0008006" key="4">
    <source>
        <dbReference type="Google" id="ProtNLM"/>
    </source>
</evidence>
<dbReference type="EMBL" id="JBHSQJ010000051">
    <property type="protein sequence ID" value="MFC5908200.1"/>
    <property type="molecule type" value="Genomic_DNA"/>
</dbReference>
<keyword evidence="1" id="KW-1133">Transmembrane helix</keyword>
<feature type="transmembrane region" description="Helical" evidence="1">
    <location>
        <begin position="46"/>
        <end position="67"/>
    </location>
</feature>
<protein>
    <recommendedName>
        <fullName evidence="4">Alpha/beta hydrolase</fullName>
    </recommendedName>
</protein>